<dbReference type="EMBL" id="CP019336">
    <property type="protein sequence ID" value="AUC21203.1"/>
    <property type="molecule type" value="Genomic_DNA"/>
</dbReference>
<protein>
    <recommendedName>
        <fullName evidence="3">DUF5050 domain-containing protein</fullName>
    </recommendedName>
</protein>
<evidence type="ECO:0000313" key="1">
    <source>
        <dbReference type="EMBL" id="AUC21203.1"/>
    </source>
</evidence>
<evidence type="ECO:0008006" key="3">
    <source>
        <dbReference type="Google" id="ProtNLM"/>
    </source>
</evidence>
<name>A0ABN5F2T5_9FLAO</name>
<dbReference type="Proteomes" id="UP000232721">
    <property type="component" value="Chromosome"/>
</dbReference>
<proteinExistence type="predicted"/>
<dbReference type="InterPro" id="IPR011047">
    <property type="entry name" value="Quinoprotein_ADH-like_sf"/>
</dbReference>
<sequence length="507" mass="58090">MLLSCNSDEDKDIISDINDLSVEIISPINKQAFSPNSIIEFKGQISSPNLKDFSTLKAIWVSDVYGTLNESTIDENGETKFSTSNLSKNIHFIRLNIYNEIDESVYDEIIVYNSIWLYPITDKKNTSSISWSKTEDLSFDSYDVYRSPYKNNINNKKDDLIYSTTNINDTTFIDSNAYLATKYYYKVFLKRTTKSPIYVGSNIDSITLGNFKKLDYPISKIIKDPNRNYAYGIVNIDNIYSTNSTGYGLSFINIENKEVKRILTNYRFTDIDIDPSGNYLYLCSRSNVIQKVNLNTRQLESSFSLLRPAHKIEIGINNKLYYHITPPTSGSTEFRIYDLTNNTDIYYNTTIPAAYSSFSHGDFELDNNQNIYHGESNTSSSFLTKIGTTNDTFSIVEQISSSSYQRAGVTLNNNKIYWNNYLFDSNLKRIGVFKDEGNDVDIQTVSPNGNLALGWARLYDTNNFNIMKKIAINYDIATFTKDNQILFVKNENKISNVNTSTLFFYDF</sequence>
<evidence type="ECO:0000313" key="2">
    <source>
        <dbReference type="Proteomes" id="UP000232721"/>
    </source>
</evidence>
<gene>
    <name evidence="1" type="ORF">BTO15_03355</name>
</gene>
<reference evidence="1 2" key="1">
    <citation type="submission" date="2017-02" db="EMBL/GenBank/DDBJ databases">
        <title>Trade-off between light-utilization and light-protection in marine flavobacteria.</title>
        <authorList>
            <person name="Kumagai Y."/>
            <person name="Yoshizawa S."/>
            <person name="Kogure K."/>
            <person name="Iwasaki W."/>
        </authorList>
    </citation>
    <scope>NUCLEOTIDE SEQUENCE [LARGE SCALE GENOMIC DNA]</scope>
    <source>
        <strain evidence="1 2">KCTC 23670</strain>
    </source>
</reference>
<organism evidence="1 2">
    <name type="scientific">Polaribacter sejongensis</name>
    <dbReference type="NCBI Taxonomy" id="985043"/>
    <lineage>
        <taxon>Bacteria</taxon>
        <taxon>Pseudomonadati</taxon>
        <taxon>Bacteroidota</taxon>
        <taxon>Flavobacteriia</taxon>
        <taxon>Flavobacteriales</taxon>
        <taxon>Flavobacteriaceae</taxon>
    </lineage>
</organism>
<dbReference type="InterPro" id="IPR013783">
    <property type="entry name" value="Ig-like_fold"/>
</dbReference>
<keyword evidence="2" id="KW-1185">Reference proteome</keyword>
<dbReference type="SUPFAM" id="SSF50998">
    <property type="entry name" value="Quinoprotein alcohol dehydrogenase-like"/>
    <property type="match status" value="1"/>
</dbReference>
<accession>A0ABN5F2T5</accession>
<dbReference type="Gene3D" id="2.60.40.10">
    <property type="entry name" value="Immunoglobulins"/>
    <property type="match status" value="1"/>
</dbReference>